<name>A0ABS8UB78_9GAMM</name>
<reference evidence="2" key="2">
    <citation type="journal article" date="2022" name="Syst. Appl. Microbiol.">
        <title>Physiological and genomic characterisation of Luteimonas fraxinea sp. nov., a bacterial species associated with trees tolerant to ash dieback.</title>
        <authorList>
            <person name="Ulrich K."/>
            <person name="Becker R."/>
            <person name="Behrendt U."/>
            <person name="Kube M."/>
            <person name="Schneck V."/>
            <person name="Ulrich A."/>
        </authorList>
    </citation>
    <scope>NUCLEOTIDE SEQUENCE</scope>
    <source>
        <strain evidence="2">A1P009</strain>
    </source>
</reference>
<dbReference type="CDD" id="cd21809">
    <property type="entry name" value="ABC-2_lan_permease-like"/>
    <property type="match status" value="1"/>
</dbReference>
<dbReference type="Proteomes" id="UP001430360">
    <property type="component" value="Unassembled WGS sequence"/>
</dbReference>
<evidence type="ECO:0000313" key="2">
    <source>
        <dbReference type="EMBL" id="MCD9096771.1"/>
    </source>
</evidence>
<feature type="transmembrane region" description="Helical" evidence="1">
    <location>
        <begin position="178"/>
        <end position="199"/>
    </location>
</feature>
<sequence>MIGPLFLVELLKIRRSLVLVMTLICPLAIVGFMFLMTLRAWDPPEMTGADMARFWTDVVATWAYFMLPLFVALTTSLINGNEHRNQTWRLMLSLPIGVDALYIAKALLALALTLCAHVILLVSIVLALWALGLFGYDLTGAFDLRSWRVLWAPAAAALPMVAIQHGLAWHFRTLVPPLSIAVIASFVGMELAATKLWIWVPWSYPTVSIIAQTVEAQRLAVLLSPVMGVIALHLGLRQLRRREIV</sequence>
<keyword evidence="1" id="KW-1133">Transmembrane helix</keyword>
<organism evidence="2 3">
    <name type="scientific">Luteimonas fraxinea</name>
    <dbReference type="NCBI Taxonomy" id="2901869"/>
    <lineage>
        <taxon>Bacteria</taxon>
        <taxon>Pseudomonadati</taxon>
        <taxon>Pseudomonadota</taxon>
        <taxon>Gammaproteobacteria</taxon>
        <taxon>Lysobacterales</taxon>
        <taxon>Lysobacteraceae</taxon>
        <taxon>Luteimonas</taxon>
    </lineage>
</organism>
<feature type="transmembrane region" description="Helical" evidence="1">
    <location>
        <begin position="17"/>
        <end position="41"/>
    </location>
</feature>
<dbReference type="Pfam" id="PF12730">
    <property type="entry name" value="ABC2_membrane_4"/>
    <property type="match status" value="1"/>
</dbReference>
<keyword evidence="1" id="KW-0812">Transmembrane</keyword>
<proteinExistence type="predicted"/>
<gene>
    <name evidence="2" type="ORF">LTT95_07425</name>
</gene>
<feature type="transmembrane region" description="Helical" evidence="1">
    <location>
        <begin position="150"/>
        <end position="171"/>
    </location>
</feature>
<evidence type="ECO:0000256" key="1">
    <source>
        <dbReference type="SAM" id="Phobius"/>
    </source>
</evidence>
<keyword evidence="1" id="KW-0472">Membrane</keyword>
<reference evidence="2" key="1">
    <citation type="submission" date="2021-12" db="EMBL/GenBank/DDBJ databases">
        <authorList>
            <person name="Ulrich A."/>
        </authorList>
    </citation>
    <scope>NUCLEOTIDE SEQUENCE</scope>
    <source>
        <strain evidence="2">A1P009</strain>
    </source>
</reference>
<comment type="caution">
    <text evidence="2">The sequence shown here is derived from an EMBL/GenBank/DDBJ whole genome shotgun (WGS) entry which is preliminary data.</text>
</comment>
<feature type="transmembrane region" description="Helical" evidence="1">
    <location>
        <begin position="101"/>
        <end position="130"/>
    </location>
</feature>
<feature type="transmembrane region" description="Helical" evidence="1">
    <location>
        <begin position="219"/>
        <end position="236"/>
    </location>
</feature>
<keyword evidence="3" id="KW-1185">Reference proteome</keyword>
<dbReference type="EMBL" id="JAJQKU010000002">
    <property type="protein sequence ID" value="MCD9096771.1"/>
    <property type="molecule type" value="Genomic_DNA"/>
</dbReference>
<evidence type="ECO:0000313" key="3">
    <source>
        <dbReference type="Proteomes" id="UP001430360"/>
    </source>
</evidence>
<dbReference type="RefSeq" id="WP_232135681.1">
    <property type="nucleotide sequence ID" value="NZ_CP089507.1"/>
</dbReference>
<accession>A0ABS8UB78</accession>
<feature type="transmembrane region" description="Helical" evidence="1">
    <location>
        <begin position="61"/>
        <end position="80"/>
    </location>
</feature>
<protein>
    <submittedName>
        <fullName evidence="2">ABC transporter permease</fullName>
    </submittedName>
</protein>